<dbReference type="RefSeq" id="WP_086472895.1">
    <property type="nucleotide sequence ID" value="NZ_FXWJ01000001.1"/>
</dbReference>
<dbReference type="EMBL" id="FXWJ01000001">
    <property type="protein sequence ID" value="SMQ62454.1"/>
    <property type="molecule type" value="Genomic_DNA"/>
</dbReference>
<keyword evidence="1" id="KW-0238">DNA-binding</keyword>
<evidence type="ECO:0000256" key="2">
    <source>
        <dbReference type="SAM" id="MobiDB-lite"/>
    </source>
</evidence>
<dbReference type="InterPro" id="IPR042261">
    <property type="entry name" value="Lsr2-like_dimerization"/>
</dbReference>
<accession>A0ABY1RC47</accession>
<feature type="domain" description="Lsr2 DNA-binding" evidence="4">
    <location>
        <begin position="75"/>
        <end position="111"/>
    </location>
</feature>
<evidence type="ECO:0000313" key="5">
    <source>
        <dbReference type="EMBL" id="SMQ62454.1"/>
    </source>
</evidence>
<reference evidence="5 6" key="1">
    <citation type="submission" date="2017-04" db="EMBL/GenBank/DDBJ databases">
        <authorList>
            <person name="Varghese N."/>
            <person name="Submissions S."/>
        </authorList>
    </citation>
    <scope>NUCLEOTIDE SEQUENCE [LARGE SCALE GENOMIC DNA]</scope>
    <source>
        <strain evidence="5 6">VKM Ac-1784</strain>
    </source>
</reference>
<protein>
    <submittedName>
        <fullName evidence="5">Lsr2 protein</fullName>
    </submittedName>
</protein>
<name>A0ABY1RC47_9MICO</name>
<dbReference type="InterPro" id="IPR055370">
    <property type="entry name" value="Lsr2_DNA-bd"/>
</dbReference>
<gene>
    <name evidence="5" type="ORF">SAMN06295909_0739</name>
</gene>
<comment type="caution">
    <text evidence="5">The sequence shown here is derived from an EMBL/GenBank/DDBJ whole genome shotgun (WGS) entry which is preliminary data.</text>
</comment>
<evidence type="ECO:0000259" key="4">
    <source>
        <dbReference type="Pfam" id="PF23359"/>
    </source>
</evidence>
<feature type="domain" description="Lsr2 dimerization" evidence="3">
    <location>
        <begin position="1"/>
        <end position="60"/>
    </location>
</feature>
<evidence type="ECO:0000313" key="6">
    <source>
        <dbReference type="Proteomes" id="UP000194464"/>
    </source>
</evidence>
<dbReference type="Pfam" id="PF11774">
    <property type="entry name" value="Lsr2"/>
    <property type="match status" value="1"/>
</dbReference>
<evidence type="ECO:0000259" key="3">
    <source>
        <dbReference type="Pfam" id="PF11774"/>
    </source>
</evidence>
<dbReference type="Gene3D" id="4.10.320.10">
    <property type="entry name" value="E3-binding domain"/>
    <property type="match status" value="1"/>
</dbReference>
<feature type="region of interest" description="Disordered" evidence="2">
    <location>
        <begin position="54"/>
        <end position="81"/>
    </location>
</feature>
<sequence>MAQKIVTTLVDDLDGSELKQGEGKTITFGLEGSTYEIDLSEKNEKALREALEPFVKAARSSSRPKASSSTSANRSDKEELAAARSWLRANGHDVSDRGRIPGALLEKFRAAAK</sequence>
<dbReference type="Pfam" id="PF23359">
    <property type="entry name" value="Lsr2_DNA-bd"/>
    <property type="match status" value="1"/>
</dbReference>
<organism evidence="5 6">
    <name type="scientific">Plantibacter elymi</name>
    <name type="common">nom. nud.</name>
    <dbReference type="NCBI Taxonomy" id="199708"/>
    <lineage>
        <taxon>Bacteria</taxon>
        <taxon>Bacillati</taxon>
        <taxon>Actinomycetota</taxon>
        <taxon>Actinomycetes</taxon>
        <taxon>Micrococcales</taxon>
        <taxon>Microbacteriaceae</taxon>
        <taxon>Plantibacter</taxon>
    </lineage>
</organism>
<keyword evidence="6" id="KW-1185">Reference proteome</keyword>
<proteinExistence type="predicted"/>
<dbReference type="Gene3D" id="3.30.60.230">
    <property type="entry name" value="Lsr2, dimerization domain"/>
    <property type="match status" value="1"/>
</dbReference>
<feature type="compositionally biased region" description="Low complexity" evidence="2">
    <location>
        <begin position="56"/>
        <end position="72"/>
    </location>
</feature>
<evidence type="ECO:0000256" key="1">
    <source>
        <dbReference type="ARBA" id="ARBA00023125"/>
    </source>
</evidence>
<dbReference type="Proteomes" id="UP000194464">
    <property type="component" value="Unassembled WGS sequence"/>
</dbReference>
<dbReference type="InterPro" id="IPR024412">
    <property type="entry name" value="Lsr2_dim_dom"/>
</dbReference>
<dbReference type="InterPro" id="IPR036625">
    <property type="entry name" value="E3-bd_dom_sf"/>
</dbReference>